<sequence length="223" mass="21874">MSQPRRSRRTLAGRWWPVALAVPLGAGAGAGYAAVTPASYTASSYVVVVAQNPGEGATAVNFAQAYGRLAGQPQVLAAAAAGTGRTVAALADAVRGTTSPDAPMIEITGTGPRPADAVTSADAVAGSLVAFANLSSKDTGVRLVPLAKAAPPDGPSSPSAALDTAVGAAAGVLVGALAMLARRGPAGPEPEPEPAPGPAAPRPRTEDADPARARARESAGSTR</sequence>
<accession>A0ABW2G2J9</accession>
<proteinExistence type="predicted"/>
<dbReference type="EMBL" id="JBHTAJ010000077">
    <property type="protein sequence ID" value="MFC7183741.1"/>
    <property type="molecule type" value="Genomic_DNA"/>
</dbReference>
<reference evidence="3" key="1">
    <citation type="journal article" date="2019" name="Int. J. Syst. Evol. Microbiol.">
        <title>The Global Catalogue of Microorganisms (GCM) 10K type strain sequencing project: providing services to taxonomists for standard genome sequencing and annotation.</title>
        <authorList>
            <consortium name="The Broad Institute Genomics Platform"/>
            <consortium name="The Broad Institute Genome Sequencing Center for Infectious Disease"/>
            <person name="Wu L."/>
            <person name="Ma J."/>
        </authorList>
    </citation>
    <scope>NUCLEOTIDE SEQUENCE [LARGE SCALE GENOMIC DNA]</scope>
    <source>
        <strain evidence="3">CGMCC 1.12859</strain>
    </source>
</reference>
<protein>
    <submittedName>
        <fullName evidence="2">Lipopolysaccharide biosynthesis protein</fullName>
    </submittedName>
</protein>
<gene>
    <name evidence="2" type="ORF">ACFQMG_29770</name>
</gene>
<name>A0ABW2G2J9_9ACTN</name>
<comment type="caution">
    <text evidence="2">The sequence shown here is derived from an EMBL/GenBank/DDBJ whole genome shotgun (WGS) entry which is preliminary data.</text>
</comment>
<feature type="compositionally biased region" description="Pro residues" evidence="1">
    <location>
        <begin position="187"/>
        <end position="201"/>
    </location>
</feature>
<dbReference type="RefSeq" id="WP_380232475.1">
    <property type="nucleotide sequence ID" value="NZ_JBHSVH010000002.1"/>
</dbReference>
<dbReference type="PANTHER" id="PTHR32309:SF31">
    <property type="entry name" value="CAPSULAR EXOPOLYSACCHARIDE FAMILY"/>
    <property type="match status" value="1"/>
</dbReference>
<dbReference type="PANTHER" id="PTHR32309">
    <property type="entry name" value="TYROSINE-PROTEIN KINASE"/>
    <property type="match status" value="1"/>
</dbReference>
<feature type="compositionally biased region" description="Basic and acidic residues" evidence="1">
    <location>
        <begin position="203"/>
        <end position="217"/>
    </location>
</feature>
<evidence type="ECO:0000313" key="2">
    <source>
        <dbReference type="EMBL" id="MFC7183741.1"/>
    </source>
</evidence>
<evidence type="ECO:0000256" key="1">
    <source>
        <dbReference type="SAM" id="MobiDB-lite"/>
    </source>
</evidence>
<organism evidence="2 3">
    <name type="scientific">Kitasatospora paranensis</name>
    <dbReference type="NCBI Taxonomy" id="258053"/>
    <lineage>
        <taxon>Bacteria</taxon>
        <taxon>Bacillati</taxon>
        <taxon>Actinomycetota</taxon>
        <taxon>Actinomycetes</taxon>
        <taxon>Kitasatosporales</taxon>
        <taxon>Streptomycetaceae</taxon>
        <taxon>Kitasatospora</taxon>
    </lineage>
</organism>
<keyword evidence="3" id="KW-1185">Reference proteome</keyword>
<dbReference type="InterPro" id="IPR050445">
    <property type="entry name" value="Bact_polysacc_biosynth/exp"/>
</dbReference>
<feature type="region of interest" description="Disordered" evidence="1">
    <location>
        <begin position="183"/>
        <end position="223"/>
    </location>
</feature>
<dbReference type="Proteomes" id="UP001596435">
    <property type="component" value="Unassembled WGS sequence"/>
</dbReference>
<evidence type="ECO:0000313" key="3">
    <source>
        <dbReference type="Proteomes" id="UP001596435"/>
    </source>
</evidence>